<dbReference type="SUPFAM" id="SSF50370">
    <property type="entry name" value="Ricin B-like lectins"/>
    <property type="match status" value="1"/>
</dbReference>
<organism evidence="4 5">
    <name type="scientific">Sinocyclocheilus grahami</name>
    <name type="common">Dianchi golden-line fish</name>
    <name type="synonym">Barbus grahami</name>
    <dbReference type="NCBI Taxonomy" id="75366"/>
    <lineage>
        <taxon>Eukaryota</taxon>
        <taxon>Metazoa</taxon>
        <taxon>Chordata</taxon>
        <taxon>Craniata</taxon>
        <taxon>Vertebrata</taxon>
        <taxon>Euteleostomi</taxon>
        <taxon>Actinopterygii</taxon>
        <taxon>Neopterygii</taxon>
        <taxon>Teleostei</taxon>
        <taxon>Ostariophysi</taxon>
        <taxon>Cypriniformes</taxon>
        <taxon>Cyprinidae</taxon>
        <taxon>Cyprininae</taxon>
        <taxon>Sinocyclocheilus</taxon>
    </lineage>
</organism>
<evidence type="ECO:0000256" key="1">
    <source>
        <dbReference type="ARBA" id="ARBA00022734"/>
    </source>
</evidence>
<dbReference type="AlphaFoldDB" id="A0A672KHB2"/>
<reference evidence="4" key="1">
    <citation type="submission" date="2025-08" db="UniProtKB">
        <authorList>
            <consortium name="Ensembl"/>
        </authorList>
    </citation>
    <scope>IDENTIFICATION</scope>
</reference>
<keyword evidence="1" id="KW-0430">Lectin</keyword>
<dbReference type="Gene3D" id="1.10.8.460">
    <property type="entry name" value="ppGaNTase-T1 linker domain-like"/>
    <property type="match status" value="1"/>
</dbReference>
<sequence>MCRQDLLLVHNRRPTALKWSLRQPVGSFNMRFKGSFYISKRVDLREKLQCKSFSWYLKNVYPEVFMPDLSPLQFGAIKNVGKEACLDTGEGNEGGKPLIMYPCHGMGGNQYFEYSTHHEIRHNIQKELCLHGTDEVVKLEECQYKGHNTITGPQQRWELREVEQPFKDSTPKQPEAVLCSSTQPSLKPTLSLETCHSPVLLVNAHFYQNVNTDLQYVWLCCKN</sequence>
<evidence type="ECO:0000313" key="5">
    <source>
        <dbReference type="Proteomes" id="UP000472262"/>
    </source>
</evidence>
<dbReference type="GO" id="GO:0006493">
    <property type="term" value="P:protein O-linked glycosylation"/>
    <property type="evidence" value="ECO:0007669"/>
    <property type="project" value="TreeGrafter"/>
</dbReference>
<evidence type="ECO:0000256" key="2">
    <source>
        <dbReference type="ARBA" id="ARBA00023157"/>
    </source>
</evidence>
<proteinExistence type="predicted"/>
<dbReference type="SMART" id="SM00458">
    <property type="entry name" value="RICIN"/>
    <property type="match status" value="1"/>
</dbReference>
<dbReference type="InParanoid" id="A0A672KHB2"/>
<name>A0A672KHB2_SINGR</name>
<dbReference type="GO" id="GO:0004653">
    <property type="term" value="F:polypeptide N-acetylgalactosaminyltransferase activity"/>
    <property type="evidence" value="ECO:0007669"/>
    <property type="project" value="TreeGrafter"/>
</dbReference>
<dbReference type="InterPro" id="IPR000772">
    <property type="entry name" value="Ricin_B_lectin"/>
</dbReference>
<dbReference type="InterPro" id="IPR035992">
    <property type="entry name" value="Ricin_B-like_lectins"/>
</dbReference>
<dbReference type="PANTHER" id="PTHR11675:SF33">
    <property type="entry name" value="POLYPEPTIDE N-ACETYLGALACTOSAMINYLTRANSFERASE 3"/>
    <property type="match status" value="1"/>
</dbReference>
<dbReference type="PANTHER" id="PTHR11675">
    <property type="entry name" value="N-ACETYLGALACTOSAMINYLTRANSFERASE"/>
    <property type="match status" value="1"/>
</dbReference>
<dbReference type="GO" id="GO:0005794">
    <property type="term" value="C:Golgi apparatus"/>
    <property type="evidence" value="ECO:0007669"/>
    <property type="project" value="TreeGrafter"/>
</dbReference>
<protein>
    <submittedName>
        <fullName evidence="4">Polypeptide N-acetylgalactosaminyltransferase 3-like</fullName>
    </submittedName>
</protein>
<dbReference type="PROSITE" id="PS50231">
    <property type="entry name" value="RICIN_B_LECTIN"/>
    <property type="match status" value="1"/>
</dbReference>
<dbReference type="GO" id="GO:0030246">
    <property type="term" value="F:carbohydrate binding"/>
    <property type="evidence" value="ECO:0007669"/>
    <property type="project" value="UniProtKB-KW"/>
</dbReference>
<evidence type="ECO:0000313" key="4">
    <source>
        <dbReference type="Ensembl" id="ENSSGRP00000008937.1"/>
    </source>
</evidence>
<feature type="domain" description="Ricin B lectin" evidence="3">
    <location>
        <begin position="74"/>
        <end position="209"/>
    </location>
</feature>
<gene>
    <name evidence="4" type="primary">LOC107577878</name>
</gene>
<keyword evidence="5" id="KW-1185">Reference proteome</keyword>
<accession>A0A672KHB2</accession>
<evidence type="ECO:0000259" key="3">
    <source>
        <dbReference type="SMART" id="SM00458"/>
    </source>
</evidence>
<dbReference type="Proteomes" id="UP000472262">
    <property type="component" value="Unassembled WGS sequence"/>
</dbReference>
<dbReference type="Pfam" id="PF00652">
    <property type="entry name" value="Ricin_B_lectin"/>
    <property type="match status" value="1"/>
</dbReference>
<dbReference type="Gene3D" id="2.80.10.50">
    <property type="match status" value="1"/>
</dbReference>
<keyword evidence="2" id="KW-1015">Disulfide bond</keyword>
<dbReference type="Ensembl" id="ENSSGRT00000009743.1">
    <property type="protein sequence ID" value="ENSSGRP00000008937.1"/>
    <property type="gene ID" value="ENSSGRG00000006043.1"/>
</dbReference>
<reference evidence="4" key="2">
    <citation type="submission" date="2025-09" db="UniProtKB">
        <authorList>
            <consortium name="Ensembl"/>
        </authorList>
    </citation>
    <scope>IDENTIFICATION</scope>
</reference>